<keyword evidence="2" id="KW-0560">Oxidoreductase</keyword>
<dbReference type="InterPro" id="IPR051609">
    <property type="entry name" value="NmrA/Isoflavone_reductase-like"/>
</dbReference>
<sequence length="313" mass="34187">MPNSNHIKRLAIVGAGGNVGASTIRHLLQINPDISVTIISRNESTATFSSSSRIIVRKGSYDDASFLGSALHGNEMAMFALSLYAEGLQPRLIDLAAKVKWIIPNEYGADGMNEAMLKSNQFLHGKAAARKQIEDLGMKWIGVATNPWTELCILNGLFGFKAPQRTATFYSGSGSFNGSSMQQIGRGIAQLISLPTMSTSNPTASLAHYANRFVYISSFLLNQNKIFESLKRATHTSDEDWTVKHSSIEERIKDGQEKIAEGDFNGMAEMMFASYMGEGLGGDYQSKHLEDKEALGLEDEDLDEIVKAALASY</sequence>
<evidence type="ECO:0000259" key="3">
    <source>
        <dbReference type="Pfam" id="PF05368"/>
    </source>
</evidence>
<dbReference type="Pfam" id="PF05368">
    <property type="entry name" value="NmrA"/>
    <property type="match status" value="1"/>
</dbReference>
<dbReference type="Proteomes" id="UP000799537">
    <property type="component" value="Unassembled WGS sequence"/>
</dbReference>
<evidence type="ECO:0000256" key="1">
    <source>
        <dbReference type="ARBA" id="ARBA00022857"/>
    </source>
</evidence>
<dbReference type="PANTHER" id="PTHR47706:SF7">
    <property type="entry name" value="CIPA-LIKE, PUTATIVE (AFU_ORTHOLOGUE AFUA_1G01630)-RELATED"/>
    <property type="match status" value="1"/>
</dbReference>
<feature type="domain" description="NmrA-like" evidence="3">
    <location>
        <begin position="8"/>
        <end position="144"/>
    </location>
</feature>
<dbReference type="Gene3D" id="3.40.50.720">
    <property type="entry name" value="NAD(P)-binding Rossmann-like Domain"/>
    <property type="match status" value="1"/>
</dbReference>
<dbReference type="InterPro" id="IPR036291">
    <property type="entry name" value="NAD(P)-bd_dom_sf"/>
</dbReference>
<name>A0A6A6C9M0_ZASCE</name>
<proteinExistence type="predicted"/>
<dbReference type="GO" id="GO:0016491">
    <property type="term" value="F:oxidoreductase activity"/>
    <property type="evidence" value="ECO:0007669"/>
    <property type="project" value="UniProtKB-KW"/>
</dbReference>
<keyword evidence="1" id="KW-0521">NADP</keyword>
<evidence type="ECO:0000256" key="2">
    <source>
        <dbReference type="ARBA" id="ARBA00023002"/>
    </source>
</evidence>
<evidence type="ECO:0000313" key="5">
    <source>
        <dbReference type="Proteomes" id="UP000799537"/>
    </source>
</evidence>
<dbReference type="AlphaFoldDB" id="A0A6A6C9M0"/>
<evidence type="ECO:0000313" key="4">
    <source>
        <dbReference type="EMBL" id="KAF2162592.1"/>
    </source>
</evidence>
<dbReference type="EMBL" id="ML993613">
    <property type="protein sequence ID" value="KAF2162592.1"/>
    <property type="molecule type" value="Genomic_DNA"/>
</dbReference>
<dbReference type="PANTHER" id="PTHR47706">
    <property type="entry name" value="NMRA-LIKE FAMILY PROTEIN"/>
    <property type="match status" value="1"/>
</dbReference>
<gene>
    <name evidence="4" type="ORF">M409DRAFT_69148</name>
</gene>
<dbReference type="GeneID" id="54571427"/>
<reference evidence="4" key="1">
    <citation type="journal article" date="2020" name="Stud. Mycol.">
        <title>101 Dothideomycetes genomes: a test case for predicting lifestyles and emergence of pathogens.</title>
        <authorList>
            <person name="Haridas S."/>
            <person name="Albert R."/>
            <person name="Binder M."/>
            <person name="Bloem J."/>
            <person name="Labutti K."/>
            <person name="Salamov A."/>
            <person name="Andreopoulos B."/>
            <person name="Baker S."/>
            <person name="Barry K."/>
            <person name="Bills G."/>
            <person name="Bluhm B."/>
            <person name="Cannon C."/>
            <person name="Castanera R."/>
            <person name="Culley D."/>
            <person name="Daum C."/>
            <person name="Ezra D."/>
            <person name="Gonzalez J."/>
            <person name="Henrissat B."/>
            <person name="Kuo A."/>
            <person name="Liang C."/>
            <person name="Lipzen A."/>
            <person name="Lutzoni F."/>
            <person name="Magnuson J."/>
            <person name="Mondo S."/>
            <person name="Nolan M."/>
            <person name="Ohm R."/>
            <person name="Pangilinan J."/>
            <person name="Park H.-J."/>
            <person name="Ramirez L."/>
            <person name="Alfaro M."/>
            <person name="Sun H."/>
            <person name="Tritt A."/>
            <person name="Yoshinaga Y."/>
            <person name="Zwiers L.-H."/>
            <person name="Turgeon B."/>
            <person name="Goodwin S."/>
            <person name="Spatafora J."/>
            <person name="Crous P."/>
            <person name="Grigoriev I."/>
        </authorList>
    </citation>
    <scope>NUCLEOTIDE SEQUENCE</scope>
    <source>
        <strain evidence="4">ATCC 36951</strain>
    </source>
</reference>
<accession>A0A6A6C9M0</accession>
<keyword evidence="5" id="KW-1185">Reference proteome</keyword>
<dbReference type="RefSeq" id="XP_033663481.1">
    <property type="nucleotide sequence ID" value="XM_033818155.1"/>
</dbReference>
<dbReference type="InterPro" id="IPR008030">
    <property type="entry name" value="NmrA-like"/>
</dbReference>
<dbReference type="SUPFAM" id="SSF51735">
    <property type="entry name" value="NAD(P)-binding Rossmann-fold domains"/>
    <property type="match status" value="1"/>
</dbReference>
<dbReference type="OrthoDB" id="419598at2759"/>
<organism evidence="4 5">
    <name type="scientific">Zasmidium cellare ATCC 36951</name>
    <dbReference type="NCBI Taxonomy" id="1080233"/>
    <lineage>
        <taxon>Eukaryota</taxon>
        <taxon>Fungi</taxon>
        <taxon>Dikarya</taxon>
        <taxon>Ascomycota</taxon>
        <taxon>Pezizomycotina</taxon>
        <taxon>Dothideomycetes</taxon>
        <taxon>Dothideomycetidae</taxon>
        <taxon>Mycosphaerellales</taxon>
        <taxon>Mycosphaerellaceae</taxon>
        <taxon>Zasmidium</taxon>
    </lineage>
</organism>
<protein>
    <recommendedName>
        <fullName evidence="3">NmrA-like domain-containing protein</fullName>
    </recommendedName>
</protein>